<organism evidence="7 8">
    <name type="scientific">Winogradskya humida</name>
    <dbReference type="NCBI Taxonomy" id="113566"/>
    <lineage>
        <taxon>Bacteria</taxon>
        <taxon>Bacillati</taxon>
        <taxon>Actinomycetota</taxon>
        <taxon>Actinomycetes</taxon>
        <taxon>Micromonosporales</taxon>
        <taxon>Micromonosporaceae</taxon>
        <taxon>Winogradskya</taxon>
    </lineage>
</organism>
<evidence type="ECO:0000259" key="5">
    <source>
        <dbReference type="PROSITE" id="PS51480"/>
    </source>
</evidence>
<dbReference type="PROSITE" id="PS51481">
    <property type="entry name" value="DHAK"/>
    <property type="match status" value="1"/>
</dbReference>
<keyword evidence="8" id="KW-1185">Reference proteome</keyword>
<dbReference type="InterPro" id="IPR036117">
    <property type="entry name" value="DhaL_dom_sf"/>
</dbReference>
<dbReference type="NCBIfam" id="NF011049">
    <property type="entry name" value="PRK14479.1"/>
    <property type="match status" value="1"/>
</dbReference>
<evidence type="ECO:0000256" key="2">
    <source>
        <dbReference type="ARBA" id="ARBA00022741"/>
    </source>
</evidence>
<dbReference type="Pfam" id="PF02733">
    <property type="entry name" value="Dak1"/>
    <property type="match status" value="1"/>
</dbReference>
<name>A0ABQ3ZGU0_9ACTN</name>
<evidence type="ECO:0000256" key="1">
    <source>
        <dbReference type="ARBA" id="ARBA00022679"/>
    </source>
</evidence>
<protein>
    <submittedName>
        <fullName evidence="7">Dihydroxyacetone kinase</fullName>
    </submittedName>
</protein>
<feature type="domain" description="DhaK" evidence="6">
    <location>
        <begin position="7"/>
        <end position="330"/>
    </location>
</feature>
<dbReference type="SUPFAM" id="SSF101473">
    <property type="entry name" value="DhaL-like"/>
    <property type="match status" value="1"/>
</dbReference>
<dbReference type="Gene3D" id="1.25.40.340">
    <property type="match status" value="1"/>
</dbReference>
<reference evidence="7 8" key="1">
    <citation type="submission" date="2021-01" db="EMBL/GenBank/DDBJ databases">
        <title>Whole genome shotgun sequence of Actinoplanes humidus NBRC 14915.</title>
        <authorList>
            <person name="Komaki H."/>
            <person name="Tamura T."/>
        </authorList>
    </citation>
    <scope>NUCLEOTIDE SEQUENCE [LARGE SCALE GENOMIC DNA]</scope>
    <source>
        <strain evidence="7 8">NBRC 14915</strain>
    </source>
</reference>
<dbReference type="RefSeq" id="WP_203835044.1">
    <property type="nucleotide sequence ID" value="NZ_BAAATV010000001.1"/>
</dbReference>
<keyword evidence="1" id="KW-0808">Transferase</keyword>
<dbReference type="SUPFAM" id="SSF82549">
    <property type="entry name" value="DAK1/DegV-like"/>
    <property type="match status" value="1"/>
</dbReference>
<dbReference type="GO" id="GO:0016301">
    <property type="term" value="F:kinase activity"/>
    <property type="evidence" value="ECO:0007669"/>
    <property type="project" value="UniProtKB-KW"/>
</dbReference>
<proteinExistence type="predicted"/>
<dbReference type="Gene3D" id="3.30.1180.20">
    <property type="entry name" value="Dihydroxyacetone kinase, domain 2"/>
    <property type="match status" value="1"/>
</dbReference>
<dbReference type="PANTHER" id="PTHR28629:SF4">
    <property type="entry name" value="TRIOKINASE_FMN CYCLASE"/>
    <property type="match status" value="1"/>
</dbReference>
<keyword evidence="2" id="KW-0547">Nucleotide-binding</keyword>
<keyword evidence="3 7" id="KW-0418">Kinase</keyword>
<dbReference type="SMART" id="SM01120">
    <property type="entry name" value="Dak2"/>
    <property type="match status" value="1"/>
</dbReference>
<gene>
    <name evidence="7" type="primary">dhbK</name>
    <name evidence="7" type="ORF">Ahu01nite_008590</name>
</gene>
<evidence type="ECO:0000313" key="8">
    <source>
        <dbReference type="Proteomes" id="UP000603200"/>
    </source>
</evidence>
<dbReference type="PANTHER" id="PTHR28629">
    <property type="entry name" value="TRIOKINASE/FMN CYCLASE"/>
    <property type="match status" value="1"/>
</dbReference>
<feature type="domain" description="DhaL" evidence="5">
    <location>
        <begin position="359"/>
        <end position="547"/>
    </location>
</feature>
<dbReference type="InterPro" id="IPR004007">
    <property type="entry name" value="DhaL_dom"/>
</dbReference>
<comment type="caution">
    <text evidence="7">The sequence shown here is derived from an EMBL/GenBank/DDBJ whole genome shotgun (WGS) entry which is preliminary data.</text>
</comment>
<dbReference type="InterPro" id="IPR004006">
    <property type="entry name" value="DhaK_dom"/>
</dbReference>
<keyword evidence="4" id="KW-0067">ATP-binding</keyword>
<accession>A0ABQ3ZGU0</accession>
<evidence type="ECO:0000259" key="6">
    <source>
        <dbReference type="PROSITE" id="PS51481"/>
    </source>
</evidence>
<evidence type="ECO:0000256" key="3">
    <source>
        <dbReference type="ARBA" id="ARBA00022777"/>
    </source>
</evidence>
<dbReference type="Pfam" id="PF02734">
    <property type="entry name" value="Dak2"/>
    <property type="match status" value="1"/>
</dbReference>
<dbReference type="Proteomes" id="UP000603200">
    <property type="component" value="Unassembled WGS sequence"/>
</dbReference>
<dbReference type="PROSITE" id="PS51480">
    <property type="entry name" value="DHAL"/>
    <property type="match status" value="1"/>
</dbReference>
<dbReference type="EMBL" id="BOMN01000012">
    <property type="protein sequence ID" value="GIE17757.1"/>
    <property type="molecule type" value="Genomic_DNA"/>
</dbReference>
<evidence type="ECO:0000313" key="7">
    <source>
        <dbReference type="EMBL" id="GIE17757.1"/>
    </source>
</evidence>
<evidence type="ECO:0000256" key="4">
    <source>
        <dbReference type="ARBA" id="ARBA00022840"/>
    </source>
</evidence>
<dbReference type="Gene3D" id="3.40.50.10440">
    <property type="entry name" value="Dihydroxyacetone kinase, domain 1"/>
    <property type="match status" value="1"/>
</dbReference>
<sequence length="553" mass="55406">MKKLINAAGDVVGEALDGLTLTSAGIARLAGSTTAVRSDIDKVRAAGQVALLSGGGAGHEPAHAGYVGPGMLTGAVAGEVFTSPSVDAVLDAIRAVATPGGVLLIVKNYTGDRLNFGLAAELARAEGISTETVVVADDVALAEVSGTGRRGIAGTVLVHKVAGAAADAGLPLSEVARLARRVADTVGSMGLALSACTVPAAGQPGFLLDEDEAEWGLGIHGEPGVERATLPPVAEVAERLITTIVEDRGITSGSQVALLVNGLGATPPMELSIVADAAIRDLRKRGITAARVWAGTFLSALDMAGVSISLLPVDQELLGLLDAPATAPAWPRTESTSEGTVLPAPPGVLQESGTLAASDPVRRALEAVAETLIAHRDELTAMDREVGDGDLGISLARGAAAILAETPTYPGEQGPAAVLRAVSASVRRDVGGTSGPLYAILLLRAAAALEETGSWPAALQAGTDGIREVGGASVGDRTMIDALAPAAVALAAGGDLPAAITAARTGTDHTATITARLGRSSYLGERVLGHPDPGAYAVVLWLEAISAALSPTT</sequence>
<dbReference type="InterPro" id="IPR050861">
    <property type="entry name" value="Dihydroxyacetone_Kinase"/>
</dbReference>